<dbReference type="Proteomes" id="UP000261223">
    <property type="component" value="Unassembled WGS sequence"/>
</dbReference>
<reference evidence="1 2" key="1">
    <citation type="submission" date="2018-08" db="EMBL/GenBank/DDBJ databases">
        <title>A genome reference for cultivated species of the human gut microbiota.</title>
        <authorList>
            <person name="Zou Y."/>
            <person name="Xue W."/>
            <person name="Luo G."/>
        </authorList>
    </citation>
    <scope>NUCLEOTIDE SEQUENCE [LARGE SCALE GENOMIC DNA]</scope>
    <source>
        <strain evidence="1 2">TF03-6</strain>
    </source>
</reference>
<organism evidence="1 2">
    <name type="scientific">Bacteroides stercoris</name>
    <dbReference type="NCBI Taxonomy" id="46506"/>
    <lineage>
        <taxon>Bacteria</taxon>
        <taxon>Pseudomonadati</taxon>
        <taxon>Bacteroidota</taxon>
        <taxon>Bacteroidia</taxon>
        <taxon>Bacteroidales</taxon>
        <taxon>Bacteroidaceae</taxon>
        <taxon>Bacteroides</taxon>
    </lineage>
</organism>
<comment type="caution">
    <text evidence="1">The sequence shown here is derived from an EMBL/GenBank/DDBJ whole genome shotgun (WGS) entry which is preliminary data.</text>
</comment>
<dbReference type="Pfam" id="PF21983">
    <property type="entry name" value="NikA-like"/>
    <property type="match status" value="1"/>
</dbReference>
<evidence type="ECO:0008006" key="3">
    <source>
        <dbReference type="Google" id="ProtNLM"/>
    </source>
</evidence>
<accession>A0A3E4UPX0</accession>
<dbReference type="AlphaFoldDB" id="A0A3E4UPX0"/>
<proteinExistence type="predicted"/>
<name>A0A3E4UPX0_BACSE</name>
<dbReference type="InterPro" id="IPR053842">
    <property type="entry name" value="NikA-like"/>
</dbReference>
<sequence>MKKQKTKYIKVRMTLEEVEQFKKKAKEYKTVSHYVRRALEEYSNMNIRQQIELMNDLGTFYQKYQNELSWAGSNLNQAMKRANELSVAGLLAPGYLREVLLPTIQETQHTLTLIKRELETLMLKSIRSAQPETSDEE</sequence>
<gene>
    <name evidence="1" type="ORF">DXC34_09275</name>
</gene>
<evidence type="ECO:0000313" key="1">
    <source>
        <dbReference type="EMBL" id="RGM13204.1"/>
    </source>
</evidence>
<evidence type="ECO:0000313" key="2">
    <source>
        <dbReference type="Proteomes" id="UP000261223"/>
    </source>
</evidence>
<protein>
    <recommendedName>
        <fullName evidence="3">Plasmid mobilization relaxosome protein MobC</fullName>
    </recommendedName>
</protein>
<dbReference type="RefSeq" id="WP_117741768.1">
    <property type="nucleotide sequence ID" value="NZ_QSSV01000010.1"/>
</dbReference>
<dbReference type="EMBL" id="QSSV01000010">
    <property type="protein sequence ID" value="RGM13204.1"/>
    <property type="molecule type" value="Genomic_DNA"/>
</dbReference>